<accession>A0A4V1P3F4</accession>
<name>A0A4V1P3F4_9BRAD</name>
<protein>
    <submittedName>
        <fullName evidence="1">Uncharacterized protein</fullName>
    </submittedName>
</protein>
<evidence type="ECO:0000313" key="2">
    <source>
        <dbReference type="Proteomes" id="UP000290819"/>
    </source>
</evidence>
<dbReference type="RefSeq" id="WP_129276017.1">
    <property type="nucleotide sequence ID" value="NZ_MZXW01000057.1"/>
</dbReference>
<dbReference type="EMBL" id="MZXW01000057">
    <property type="protein sequence ID" value="RXT33282.1"/>
    <property type="molecule type" value="Genomic_DNA"/>
</dbReference>
<keyword evidence="2" id="KW-1185">Reference proteome</keyword>
<gene>
    <name evidence="1" type="ORF">B5V03_40155</name>
</gene>
<organism evidence="1 2">
    <name type="scientific">Bradyrhizobium betae</name>
    <dbReference type="NCBI Taxonomy" id="244734"/>
    <lineage>
        <taxon>Bacteria</taxon>
        <taxon>Pseudomonadati</taxon>
        <taxon>Pseudomonadota</taxon>
        <taxon>Alphaproteobacteria</taxon>
        <taxon>Hyphomicrobiales</taxon>
        <taxon>Nitrobacteraceae</taxon>
        <taxon>Bradyrhizobium</taxon>
    </lineage>
</organism>
<dbReference type="AlphaFoldDB" id="A0A4V1P3F4"/>
<dbReference type="Proteomes" id="UP000290819">
    <property type="component" value="Unassembled WGS sequence"/>
</dbReference>
<reference evidence="1 2" key="1">
    <citation type="submission" date="2017-03" db="EMBL/GenBank/DDBJ databases">
        <authorList>
            <person name="Safronova V.I."/>
            <person name="Sazanova A.L."/>
            <person name="Chirak E.R."/>
        </authorList>
    </citation>
    <scope>NUCLEOTIDE SEQUENCE [LARGE SCALE GENOMIC DNA]</scope>
    <source>
        <strain evidence="1 2">Opo-243</strain>
    </source>
</reference>
<proteinExistence type="predicted"/>
<dbReference type="OrthoDB" id="8254822at2"/>
<comment type="caution">
    <text evidence="1">The sequence shown here is derived from an EMBL/GenBank/DDBJ whole genome shotgun (WGS) entry which is preliminary data.</text>
</comment>
<sequence length="77" mass="8439">MSKSMQMIVASCVKVRDRRALTELLAHRCKVLAELQAVSGINPENAVRAIQDELAVIEAGLEELKPPPGSLPENEWS</sequence>
<evidence type="ECO:0000313" key="1">
    <source>
        <dbReference type="EMBL" id="RXT33282.1"/>
    </source>
</evidence>